<protein>
    <submittedName>
        <fullName evidence="1">Uncharacterized protein</fullName>
    </submittedName>
</protein>
<name>A0A6N2ZYW3_9CLOT</name>
<dbReference type="RefSeq" id="WP_156559399.1">
    <property type="nucleotide sequence ID" value="NZ_CACRTV010000028.1"/>
</dbReference>
<sequence>MQTAIVVIIKNILNKLGIKEIVEIDITDREYDKFTDSCDVIREDIYKLK</sequence>
<gene>
    <name evidence="1" type="ORF">CPLFYP93_00752</name>
</gene>
<dbReference type="EMBL" id="CACRTV010000028">
    <property type="protein sequence ID" value="VYT84799.1"/>
    <property type="molecule type" value="Genomic_DNA"/>
</dbReference>
<reference evidence="1" key="1">
    <citation type="submission" date="2019-11" db="EMBL/GenBank/DDBJ databases">
        <authorList>
            <person name="Feng L."/>
        </authorList>
    </citation>
    <scope>NUCLEOTIDE SEQUENCE</scope>
    <source>
        <strain evidence="1">CParaputrificumLFYP93</strain>
    </source>
</reference>
<accession>A0A6N2ZYW3</accession>
<dbReference type="AlphaFoldDB" id="A0A6N2ZYW3"/>
<organism evidence="1">
    <name type="scientific">Clostridium paraputrificum</name>
    <dbReference type="NCBI Taxonomy" id="29363"/>
    <lineage>
        <taxon>Bacteria</taxon>
        <taxon>Bacillati</taxon>
        <taxon>Bacillota</taxon>
        <taxon>Clostridia</taxon>
        <taxon>Eubacteriales</taxon>
        <taxon>Clostridiaceae</taxon>
        <taxon>Clostridium</taxon>
    </lineage>
</organism>
<proteinExistence type="predicted"/>
<evidence type="ECO:0000313" key="1">
    <source>
        <dbReference type="EMBL" id="VYT84799.1"/>
    </source>
</evidence>